<evidence type="ECO:0000256" key="3">
    <source>
        <dbReference type="ARBA" id="ARBA00022500"/>
    </source>
</evidence>
<dbReference type="Proteomes" id="UP001501510">
    <property type="component" value="Unassembled WGS sequence"/>
</dbReference>
<evidence type="ECO:0000256" key="5">
    <source>
        <dbReference type="ARBA" id="ARBA00022989"/>
    </source>
</evidence>
<keyword evidence="3" id="KW-0145">Chemotaxis</keyword>
<dbReference type="Pfam" id="PF02743">
    <property type="entry name" value="dCache_1"/>
    <property type="match status" value="1"/>
</dbReference>
<dbReference type="PROSITE" id="PS50111">
    <property type="entry name" value="CHEMOTAXIS_TRANSDUC_2"/>
    <property type="match status" value="1"/>
</dbReference>
<dbReference type="InterPro" id="IPR003660">
    <property type="entry name" value="HAMP_dom"/>
</dbReference>
<keyword evidence="5 10" id="KW-1133">Transmembrane helix</keyword>
<evidence type="ECO:0000256" key="7">
    <source>
        <dbReference type="ARBA" id="ARBA00023224"/>
    </source>
</evidence>
<feature type="domain" description="Methyl-accepting transducer" evidence="11">
    <location>
        <begin position="370"/>
        <end position="642"/>
    </location>
</feature>
<dbReference type="PROSITE" id="PS50885">
    <property type="entry name" value="HAMP"/>
    <property type="match status" value="1"/>
</dbReference>
<feature type="domain" description="HAMP" evidence="12">
    <location>
        <begin position="313"/>
        <end position="365"/>
    </location>
</feature>
<evidence type="ECO:0000256" key="2">
    <source>
        <dbReference type="ARBA" id="ARBA00022475"/>
    </source>
</evidence>
<evidence type="ECO:0000256" key="4">
    <source>
        <dbReference type="ARBA" id="ARBA00022692"/>
    </source>
</evidence>
<feature type="transmembrane region" description="Helical" evidence="10">
    <location>
        <begin position="294"/>
        <end position="312"/>
    </location>
</feature>
<dbReference type="Pfam" id="PF00015">
    <property type="entry name" value="MCPsignal"/>
    <property type="match status" value="1"/>
</dbReference>
<dbReference type="Gene3D" id="3.30.450.20">
    <property type="entry name" value="PAS domain"/>
    <property type="match status" value="1"/>
</dbReference>
<evidence type="ECO:0000256" key="9">
    <source>
        <dbReference type="PROSITE-ProRule" id="PRU00284"/>
    </source>
</evidence>
<evidence type="ECO:0000313" key="13">
    <source>
        <dbReference type="EMBL" id="GAA0742474.1"/>
    </source>
</evidence>
<keyword evidence="7 9" id="KW-0807">Transducer</keyword>
<dbReference type="PANTHER" id="PTHR32089:SF112">
    <property type="entry name" value="LYSOZYME-LIKE PROTEIN-RELATED"/>
    <property type="match status" value="1"/>
</dbReference>
<accession>A0ABP3UTW0</accession>
<comment type="similarity">
    <text evidence="8">Belongs to the methyl-accepting chemotaxis (MCP) protein family.</text>
</comment>
<dbReference type="Gene3D" id="1.10.287.950">
    <property type="entry name" value="Methyl-accepting chemotaxis protein"/>
    <property type="match status" value="1"/>
</dbReference>
<gene>
    <name evidence="13" type="ORF">GCM10008906_25050</name>
</gene>
<evidence type="ECO:0000256" key="8">
    <source>
        <dbReference type="ARBA" id="ARBA00029447"/>
    </source>
</evidence>
<comment type="subcellular location">
    <subcellularLocation>
        <location evidence="1">Cell membrane</location>
        <topology evidence="1">Multi-pass membrane protein</topology>
    </subcellularLocation>
</comment>
<protein>
    <submittedName>
        <fullName evidence="13">Methyl-accepting chemotaxis protein</fullName>
    </submittedName>
</protein>
<keyword evidence="14" id="KW-1185">Reference proteome</keyword>
<reference evidence="14" key="1">
    <citation type="journal article" date="2019" name="Int. J. Syst. Evol. Microbiol.">
        <title>The Global Catalogue of Microorganisms (GCM) 10K type strain sequencing project: providing services to taxonomists for standard genome sequencing and annotation.</title>
        <authorList>
            <consortium name="The Broad Institute Genomics Platform"/>
            <consortium name="The Broad Institute Genome Sequencing Center for Infectious Disease"/>
            <person name="Wu L."/>
            <person name="Ma J."/>
        </authorList>
    </citation>
    <scope>NUCLEOTIDE SEQUENCE [LARGE SCALE GENOMIC DNA]</scope>
    <source>
        <strain evidence="14">JCM 1407</strain>
    </source>
</reference>
<evidence type="ECO:0000256" key="1">
    <source>
        <dbReference type="ARBA" id="ARBA00004651"/>
    </source>
</evidence>
<evidence type="ECO:0000256" key="10">
    <source>
        <dbReference type="SAM" id="Phobius"/>
    </source>
</evidence>
<dbReference type="RefSeq" id="WP_343761988.1">
    <property type="nucleotide sequence ID" value="NZ_BAAACG010000010.1"/>
</dbReference>
<evidence type="ECO:0000313" key="14">
    <source>
        <dbReference type="Proteomes" id="UP001501510"/>
    </source>
</evidence>
<dbReference type="PROSITE" id="PS51257">
    <property type="entry name" value="PROKAR_LIPOPROTEIN"/>
    <property type="match status" value="1"/>
</dbReference>
<keyword evidence="6 10" id="KW-0472">Membrane</keyword>
<evidence type="ECO:0000259" key="11">
    <source>
        <dbReference type="PROSITE" id="PS50111"/>
    </source>
</evidence>
<evidence type="ECO:0000259" key="12">
    <source>
        <dbReference type="PROSITE" id="PS50885"/>
    </source>
</evidence>
<organism evidence="13 14">
    <name type="scientific">Clostridium oceanicum</name>
    <dbReference type="NCBI Taxonomy" id="1543"/>
    <lineage>
        <taxon>Bacteria</taxon>
        <taxon>Bacillati</taxon>
        <taxon>Bacillota</taxon>
        <taxon>Clostridia</taxon>
        <taxon>Eubacteriales</taxon>
        <taxon>Clostridiaceae</taxon>
        <taxon>Clostridium</taxon>
    </lineage>
</organism>
<dbReference type="PANTHER" id="PTHR32089">
    <property type="entry name" value="METHYL-ACCEPTING CHEMOTAXIS PROTEIN MCPB"/>
    <property type="match status" value="1"/>
</dbReference>
<name>A0ABP3UTW0_9CLOT</name>
<dbReference type="CDD" id="cd12912">
    <property type="entry name" value="PDC2_MCP_like"/>
    <property type="match status" value="1"/>
</dbReference>
<evidence type="ECO:0000256" key="6">
    <source>
        <dbReference type="ARBA" id="ARBA00023136"/>
    </source>
</evidence>
<comment type="caution">
    <text evidence="13">The sequence shown here is derived from an EMBL/GenBank/DDBJ whole genome shotgun (WGS) entry which is preliminary data.</text>
</comment>
<dbReference type="InterPro" id="IPR004089">
    <property type="entry name" value="MCPsignal_dom"/>
</dbReference>
<proteinExistence type="inferred from homology"/>
<dbReference type="InterPro" id="IPR033479">
    <property type="entry name" value="dCache_1"/>
</dbReference>
<keyword evidence="4 10" id="KW-0812">Transmembrane</keyword>
<sequence>MNSKCKFKNSNSTTVKIMMQILILLIIACGVLSIISYKSASKALEENIKSNLQARTSDVCKLLQNEVTKEVNSLKSISTWPTVQSMKIKVQKDDLKGEAKNWGFKGFKIVDSKGNCTNVENGSVTNIKDSPYFLEVMKGNNLITDPFFSKKDNTEFVDVYVPIKNEKSEILGALIGIFDLKDLNDIVKSVKIGDNGCPFIINEKGTYVAGKNFNMILKGVNDIEGAKKDKRLNEFAELGKKMINGEKGFGTYGYKDRVEFMAYSPIPNTKWFLGLSVPKNEIFDIVKSLKYKQLIFTIIFMILGLIIGFFISKKIKEPLYKMRKHAKQLELCNLTYKTDLQLEDEFGETSKSLNQATHILSEIISKVKDGSDSSLESTNKVKVAFEKINEQVEKVATASEQISTSMKEVSSSTEEVTSMASAVKKDANNVSKSADDGLDLAKDIEKKADTISKEALKSKGNIDNVYKESKNKLENAIEDVKVVKNISEMADSILSIAEKTNLLALNAAIEAARAGEHGKGFAVVADEVRKLAEQSSSTVVNIQNNVKKVLSSVNELSDASKYMLSILEKDVFEDYERLIKISEEYNKDGMTFKNIVQNFAGASTNISISIDEISKSMEEVSLSVQQVAGASSEIAENISHVNHKSEEVLRETNYNSEHSKKLTNIVEKFKVE</sequence>
<keyword evidence="2" id="KW-1003">Cell membrane</keyword>
<dbReference type="SUPFAM" id="SSF58104">
    <property type="entry name" value="Methyl-accepting chemotaxis protein (MCP) signaling domain"/>
    <property type="match status" value="1"/>
</dbReference>
<dbReference type="SMART" id="SM00283">
    <property type="entry name" value="MA"/>
    <property type="match status" value="1"/>
</dbReference>
<dbReference type="EMBL" id="BAAACG010000010">
    <property type="protein sequence ID" value="GAA0742474.1"/>
    <property type="molecule type" value="Genomic_DNA"/>
</dbReference>